<feature type="region of interest" description="Disordered" evidence="1">
    <location>
        <begin position="79"/>
        <end position="125"/>
    </location>
</feature>
<reference evidence="2" key="1">
    <citation type="submission" date="2020-10" db="EMBL/GenBank/DDBJ databases">
        <authorList>
            <person name="Han B."/>
            <person name="Lu T."/>
            <person name="Zhao Q."/>
            <person name="Huang X."/>
            <person name="Zhao Y."/>
        </authorList>
    </citation>
    <scope>NUCLEOTIDE SEQUENCE</scope>
</reference>
<dbReference type="Proteomes" id="UP000604825">
    <property type="component" value="Unassembled WGS sequence"/>
</dbReference>
<comment type="caution">
    <text evidence="2">The sequence shown here is derived from an EMBL/GenBank/DDBJ whole genome shotgun (WGS) entry which is preliminary data.</text>
</comment>
<name>A0A811PEV3_9POAL</name>
<dbReference type="OrthoDB" id="10624048at2759"/>
<dbReference type="EMBL" id="CAJGYO010000007">
    <property type="protein sequence ID" value="CAD6245920.1"/>
    <property type="molecule type" value="Genomic_DNA"/>
</dbReference>
<organism evidence="2 3">
    <name type="scientific">Miscanthus lutarioriparius</name>
    <dbReference type="NCBI Taxonomy" id="422564"/>
    <lineage>
        <taxon>Eukaryota</taxon>
        <taxon>Viridiplantae</taxon>
        <taxon>Streptophyta</taxon>
        <taxon>Embryophyta</taxon>
        <taxon>Tracheophyta</taxon>
        <taxon>Spermatophyta</taxon>
        <taxon>Magnoliopsida</taxon>
        <taxon>Liliopsida</taxon>
        <taxon>Poales</taxon>
        <taxon>Poaceae</taxon>
        <taxon>PACMAD clade</taxon>
        <taxon>Panicoideae</taxon>
        <taxon>Andropogonodae</taxon>
        <taxon>Andropogoneae</taxon>
        <taxon>Saccharinae</taxon>
        <taxon>Miscanthus</taxon>
    </lineage>
</organism>
<proteinExistence type="predicted"/>
<dbReference type="AlphaFoldDB" id="A0A811PEV3"/>
<sequence>MAGQGHSYHDYFSQSSSSSVARTFFASAAAASDADDYSFFPDAPAAPNLSTPRPHMENLDLSSQVDAFPYLESYSGYLQSEEGRGEQALPPFGPGARSGHSVPASSAYRRWGHIRQCRSPSQSPQ</sequence>
<feature type="region of interest" description="Disordered" evidence="1">
    <location>
        <begin position="41"/>
        <end position="61"/>
    </location>
</feature>
<evidence type="ECO:0000313" key="2">
    <source>
        <dbReference type="EMBL" id="CAD6245920.1"/>
    </source>
</evidence>
<evidence type="ECO:0000313" key="3">
    <source>
        <dbReference type="Proteomes" id="UP000604825"/>
    </source>
</evidence>
<keyword evidence="3" id="KW-1185">Reference proteome</keyword>
<evidence type="ECO:0000256" key="1">
    <source>
        <dbReference type="SAM" id="MobiDB-lite"/>
    </source>
</evidence>
<accession>A0A811PEV3</accession>
<gene>
    <name evidence="2" type="ORF">NCGR_LOCUS30202</name>
</gene>
<protein>
    <submittedName>
        <fullName evidence="2">Uncharacterized protein</fullName>
    </submittedName>
</protein>